<dbReference type="SUPFAM" id="SSF88659">
    <property type="entry name" value="Sigma3 and sigma4 domains of RNA polymerase sigma factors"/>
    <property type="match status" value="1"/>
</dbReference>
<proteinExistence type="predicted"/>
<accession>A0A414ZQ60</accession>
<evidence type="ECO:0000313" key="3">
    <source>
        <dbReference type="Proteomes" id="UP000285865"/>
    </source>
</evidence>
<dbReference type="RefSeq" id="WP_022368415.1">
    <property type="nucleotide sequence ID" value="NZ_QRKN01000001.1"/>
</dbReference>
<dbReference type="AlphaFoldDB" id="A0A414ZQ60"/>
<sequence length="159" mass="18261">MKNWEVEAILKFYKDIDLDIKVTGEWLERYESVYDTTGAINYDGMPHGSNTSDSTALLAIEIAGTDTAERIKELKDRIQELKKLRTEISKEIYSLTPIHKAIICGFYLQGQKWERIAEQISYSVRQSKNIRCVALEVLGGKLARNRNVSRSKILKEVLH</sequence>
<comment type="caution">
    <text evidence="2">The sequence shown here is derived from an EMBL/GenBank/DDBJ whole genome shotgun (WGS) entry which is preliminary data.</text>
</comment>
<organism evidence="2 3">
    <name type="scientific">Agathobacter rectalis</name>
    <dbReference type="NCBI Taxonomy" id="39491"/>
    <lineage>
        <taxon>Bacteria</taxon>
        <taxon>Bacillati</taxon>
        <taxon>Bacillota</taxon>
        <taxon>Clostridia</taxon>
        <taxon>Lachnospirales</taxon>
        <taxon>Lachnospiraceae</taxon>
        <taxon>Agathobacter</taxon>
    </lineage>
</organism>
<dbReference type="InterPro" id="IPR013324">
    <property type="entry name" value="RNA_pol_sigma_r3/r4-like"/>
</dbReference>
<gene>
    <name evidence="2" type="ORF">DW172_01545</name>
</gene>
<evidence type="ECO:0000313" key="2">
    <source>
        <dbReference type="EMBL" id="RHI25403.1"/>
    </source>
</evidence>
<feature type="coiled-coil region" evidence="1">
    <location>
        <begin position="64"/>
        <end position="91"/>
    </location>
</feature>
<name>A0A414ZQ60_9FIRM</name>
<protein>
    <submittedName>
        <fullName evidence="2">Uncharacterized protein</fullName>
    </submittedName>
</protein>
<dbReference type="EMBL" id="QRKN01000001">
    <property type="protein sequence ID" value="RHI25403.1"/>
    <property type="molecule type" value="Genomic_DNA"/>
</dbReference>
<reference evidence="2 3" key="1">
    <citation type="submission" date="2018-08" db="EMBL/GenBank/DDBJ databases">
        <title>A genome reference for cultivated species of the human gut microbiota.</title>
        <authorList>
            <person name="Zou Y."/>
            <person name="Xue W."/>
            <person name="Luo G."/>
        </authorList>
    </citation>
    <scope>NUCLEOTIDE SEQUENCE [LARGE SCALE GENOMIC DNA]</scope>
    <source>
        <strain evidence="2 3">AM16-11</strain>
    </source>
</reference>
<dbReference type="Proteomes" id="UP000285865">
    <property type="component" value="Unassembled WGS sequence"/>
</dbReference>
<evidence type="ECO:0000256" key="1">
    <source>
        <dbReference type="SAM" id="Coils"/>
    </source>
</evidence>
<keyword evidence="1" id="KW-0175">Coiled coil</keyword>